<evidence type="ECO:0000256" key="1">
    <source>
        <dbReference type="SAM" id="Coils"/>
    </source>
</evidence>
<accession>A0A2Z7BXV1</accession>
<reference evidence="2 3" key="1">
    <citation type="journal article" date="2015" name="Proc. Natl. Acad. Sci. U.S.A.">
        <title>The resurrection genome of Boea hygrometrica: A blueprint for survival of dehydration.</title>
        <authorList>
            <person name="Xiao L."/>
            <person name="Yang G."/>
            <person name="Zhang L."/>
            <person name="Yang X."/>
            <person name="Zhao S."/>
            <person name="Ji Z."/>
            <person name="Zhou Q."/>
            <person name="Hu M."/>
            <person name="Wang Y."/>
            <person name="Chen M."/>
            <person name="Xu Y."/>
            <person name="Jin H."/>
            <person name="Xiao X."/>
            <person name="Hu G."/>
            <person name="Bao F."/>
            <person name="Hu Y."/>
            <person name="Wan P."/>
            <person name="Li L."/>
            <person name="Deng X."/>
            <person name="Kuang T."/>
            <person name="Xiang C."/>
            <person name="Zhu J.K."/>
            <person name="Oliver M.J."/>
            <person name="He Y."/>
        </authorList>
    </citation>
    <scope>NUCLEOTIDE SEQUENCE [LARGE SCALE GENOMIC DNA]</scope>
    <source>
        <strain evidence="3">cv. XS01</strain>
    </source>
</reference>
<evidence type="ECO:0000313" key="3">
    <source>
        <dbReference type="Proteomes" id="UP000250235"/>
    </source>
</evidence>
<dbReference type="Proteomes" id="UP000250235">
    <property type="component" value="Unassembled WGS sequence"/>
</dbReference>
<feature type="coiled-coil region" evidence="1">
    <location>
        <begin position="144"/>
        <end position="175"/>
    </location>
</feature>
<evidence type="ECO:0000313" key="2">
    <source>
        <dbReference type="EMBL" id="KZV38458.1"/>
    </source>
</evidence>
<proteinExistence type="predicted"/>
<name>A0A2Z7BXV1_9LAMI</name>
<gene>
    <name evidence="2" type="ORF">F511_40463</name>
</gene>
<dbReference type="AlphaFoldDB" id="A0A2Z7BXV1"/>
<protein>
    <submittedName>
        <fullName evidence="2">Respiratory burst oxidaseprotein A-like</fullName>
    </submittedName>
</protein>
<sequence>MLPSLSRKIFYVSLGLAVGGSSWSGTSDSLVVSPSGVVAMNLLYHIAPDRYIGRLAGANNVEAMGLFSSNLSAALAWGGEVIKHLTRAQREAGDLHRNFEDTAEHCTKLENGWWRWRLLGPRRRGLPRRTWRLEVEKAALMSVKKALEVDKAALRAELDETKARAAEEAEHLRSEAVNAWDLGKDAFLNSSEFSALCAKKASGYFKVGFSGCLAQFRAIGYSN</sequence>
<dbReference type="EMBL" id="KV001867">
    <property type="protein sequence ID" value="KZV38458.1"/>
    <property type="molecule type" value="Genomic_DNA"/>
</dbReference>
<keyword evidence="3" id="KW-1185">Reference proteome</keyword>
<organism evidence="2 3">
    <name type="scientific">Dorcoceras hygrometricum</name>
    <dbReference type="NCBI Taxonomy" id="472368"/>
    <lineage>
        <taxon>Eukaryota</taxon>
        <taxon>Viridiplantae</taxon>
        <taxon>Streptophyta</taxon>
        <taxon>Embryophyta</taxon>
        <taxon>Tracheophyta</taxon>
        <taxon>Spermatophyta</taxon>
        <taxon>Magnoliopsida</taxon>
        <taxon>eudicotyledons</taxon>
        <taxon>Gunneridae</taxon>
        <taxon>Pentapetalae</taxon>
        <taxon>asterids</taxon>
        <taxon>lamiids</taxon>
        <taxon>Lamiales</taxon>
        <taxon>Gesneriaceae</taxon>
        <taxon>Didymocarpoideae</taxon>
        <taxon>Trichosporeae</taxon>
        <taxon>Loxocarpinae</taxon>
        <taxon>Dorcoceras</taxon>
    </lineage>
</organism>
<keyword evidence="1" id="KW-0175">Coiled coil</keyword>